<evidence type="ECO:0000256" key="5">
    <source>
        <dbReference type="SAM" id="Phobius"/>
    </source>
</evidence>
<feature type="transmembrane region" description="Helical" evidence="5">
    <location>
        <begin position="74"/>
        <end position="93"/>
    </location>
</feature>
<keyword evidence="8" id="KW-1185">Reference proteome</keyword>
<evidence type="ECO:0000259" key="6">
    <source>
        <dbReference type="Pfam" id="PF03151"/>
    </source>
</evidence>
<dbReference type="PANTHER" id="PTHR11132">
    <property type="entry name" value="SOLUTE CARRIER FAMILY 35"/>
    <property type="match status" value="1"/>
</dbReference>
<proteinExistence type="predicted"/>
<evidence type="ECO:0000256" key="4">
    <source>
        <dbReference type="ARBA" id="ARBA00023136"/>
    </source>
</evidence>
<keyword evidence="4 5" id="KW-0472">Membrane</keyword>
<feature type="transmembrane region" description="Helical" evidence="5">
    <location>
        <begin position="277"/>
        <end position="296"/>
    </location>
</feature>
<feature type="transmembrane region" description="Helical" evidence="5">
    <location>
        <begin position="224"/>
        <end position="245"/>
    </location>
</feature>
<dbReference type="InterPro" id="IPR037185">
    <property type="entry name" value="EmrE-like"/>
</dbReference>
<comment type="subcellular location">
    <subcellularLocation>
        <location evidence="1">Membrane</location>
        <topology evidence="1">Multi-pass membrane protein</topology>
    </subcellularLocation>
</comment>
<accession>A0ABD3TCN5</accession>
<dbReference type="Proteomes" id="UP001634393">
    <property type="component" value="Unassembled WGS sequence"/>
</dbReference>
<organism evidence="7 8">
    <name type="scientific">Penstemon smallii</name>
    <dbReference type="NCBI Taxonomy" id="265156"/>
    <lineage>
        <taxon>Eukaryota</taxon>
        <taxon>Viridiplantae</taxon>
        <taxon>Streptophyta</taxon>
        <taxon>Embryophyta</taxon>
        <taxon>Tracheophyta</taxon>
        <taxon>Spermatophyta</taxon>
        <taxon>Magnoliopsida</taxon>
        <taxon>eudicotyledons</taxon>
        <taxon>Gunneridae</taxon>
        <taxon>Pentapetalae</taxon>
        <taxon>asterids</taxon>
        <taxon>lamiids</taxon>
        <taxon>Lamiales</taxon>
        <taxon>Plantaginaceae</taxon>
        <taxon>Cheloneae</taxon>
        <taxon>Penstemon</taxon>
    </lineage>
</organism>
<feature type="transmembrane region" description="Helical" evidence="5">
    <location>
        <begin position="128"/>
        <end position="145"/>
    </location>
</feature>
<evidence type="ECO:0000256" key="3">
    <source>
        <dbReference type="ARBA" id="ARBA00022989"/>
    </source>
</evidence>
<keyword evidence="2 5" id="KW-0812">Transmembrane</keyword>
<protein>
    <recommendedName>
        <fullName evidence="6">Sugar phosphate transporter domain-containing protein</fullName>
    </recommendedName>
</protein>
<evidence type="ECO:0000313" key="7">
    <source>
        <dbReference type="EMBL" id="KAL3834759.1"/>
    </source>
</evidence>
<feature type="transmembrane region" description="Helical" evidence="5">
    <location>
        <begin position="38"/>
        <end position="62"/>
    </location>
</feature>
<comment type="caution">
    <text evidence="7">The sequence shown here is derived from an EMBL/GenBank/DDBJ whole genome shotgun (WGS) entry which is preliminary data.</text>
</comment>
<evidence type="ECO:0000313" key="8">
    <source>
        <dbReference type="Proteomes" id="UP001634393"/>
    </source>
</evidence>
<feature type="domain" description="Sugar phosphate transporter" evidence="6">
    <location>
        <begin position="21"/>
        <end position="294"/>
    </location>
</feature>
<reference evidence="7 8" key="1">
    <citation type="submission" date="2024-12" db="EMBL/GenBank/DDBJ databases">
        <title>The unique morphological basis and parallel evolutionary history of personate flowers in Penstemon.</title>
        <authorList>
            <person name="Depatie T.H."/>
            <person name="Wessinger C.A."/>
        </authorList>
    </citation>
    <scope>NUCLEOTIDE SEQUENCE [LARGE SCALE GENOMIC DNA]</scope>
    <source>
        <strain evidence="7">WTNN_2</strain>
        <tissue evidence="7">Leaf</tissue>
    </source>
</reference>
<name>A0ABD3TCN5_9LAMI</name>
<sequence>MTENKGFQLGTIGALTLSVVSSVSIVICNKALMSSLHFIFATTLTSWHLLVTFCSLHVALWMKFFEHKPIESQTVIGFGILNGISIGLLNLSLGFNSVGFYQMTKLAIIPCTVFLETLFLSKKFSRDIKISLAVLLLGVGIATITDLQLNILGSILSLLAVATTCVAQIMTNTIQKKYKISSTQLLYQSCLYQAMTLLISGPFLDKLLTTQNVFSFNYTPRVVGFIVLSCLIAISVNFSTFLVIGKTSPVTYQVLGHLKTCLVLAFGYCLLRDPFNWRNILGIMVAMVGMILYSYYCTLENQKKAEETSALSQAKEAESDPLLHVETGTTKLSDLPVSKDSVWESNKDFRA</sequence>
<evidence type="ECO:0000256" key="1">
    <source>
        <dbReference type="ARBA" id="ARBA00004141"/>
    </source>
</evidence>
<feature type="transmembrane region" description="Helical" evidence="5">
    <location>
        <begin position="151"/>
        <end position="173"/>
    </location>
</feature>
<gene>
    <name evidence="7" type="ORF">ACJIZ3_009495</name>
</gene>
<feature type="transmembrane region" description="Helical" evidence="5">
    <location>
        <begin position="12"/>
        <end position="32"/>
    </location>
</feature>
<dbReference type="GO" id="GO:0016020">
    <property type="term" value="C:membrane"/>
    <property type="evidence" value="ECO:0007669"/>
    <property type="project" value="UniProtKB-SubCell"/>
</dbReference>
<dbReference type="EMBL" id="JBJXBP010000004">
    <property type="protein sequence ID" value="KAL3834759.1"/>
    <property type="molecule type" value="Genomic_DNA"/>
</dbReference>
<feature type="transmembrane region" description="Helical" evidence="5">
    <location>
        <begin position="99"/>
        <end position="121"/>
    </location>
</feature>
<dbReference type="Pfam" id="PF03151">
    <property type="entry name" value="TPT"/>
    <property type="match status" value="1"/>
</dbReference>
<dbReference type="InterPro" id="IPR050186">
    <property type="entry name" value="TPT_transporter"/>
</dbReference>
<dbReference type="AlphaFoldDB" id="A0ABD3TCN5"/>
<keyword evidence="3 5" id="KW-1133">Transmembrane helix</keyword>
<dbReference type="InterPro" id="IPR004853">
    <property type="entry name" value="Sugar_P_trans_dom"/>
</dbReference>
<evidence type="ECO:0000256" key="2">
    <source>
        <dbReference type="ARBA" id="ARBA00022692"/>
    </source>
</evidence>
<dbReference type="SUPFAM" id="SSF103481">
    <property type="entry name" value="Multidrug resistance efflux transporter EmrE"/>
    <property type="match status" value="1"/>
</dbReference>